<dbReference type="EMBL" id="QGKX02001521">
    <property type="protein sequence ID" value="KAF3514276.1"/>
    <property type="molecule type" value="Genomic_DNA"/>
</dbReference>
<evidence type="ECO:0000256" key="1">
    <source>
        <dbReference type="SAM" id="MobiDB-lite"/>
    </source>
</evidence>
<feature type="compositionally biased region" description="Basic and acidic residues" evidence="1">
    <location>
        <begin position="1"/>
        <end position="13"/>
    </location>
</feature>
<dbReference type="Pfam" id="PF05097">
    <property type="entry name" value="DUF688"/>
    <property type="match status" value="1"/>
</dbReference>
<accession>A0A8S9PDQ9</accession>
<reference evidence="2" key="1">
    <citation type="submission" date="2019-12" db="EMBL/GenBank/DDBJ databases">
        <title>Genome sequencing and annotation of Brassica cretica.</title>
        <authorList>
            <person name="Studholme D.J."/>
            <person name="Sarris P."/>
        </authorList>
    </citation>
    <scope>NUCLEOTIDE SEQUENCE</scope>
    <source>
        <strain evidence="2">PFS-109/04</strain>
        <tissue evidence="2">Leaf</tissue>
    </source>
</reference>
<dbReference type="Proteomes" id="UP000712600">
    <property type="component" value="Unassembled WGS sequence"/>
</dbReference>
<feature type="region of interest" description="Disordered" evidence="1">
    <location>
        <begin position="38"/>
        <end position="94"/>
    </location>
</feature>
<sequence length="188" mass="21190">MRKSETRANHVADAKSSSTHDLMMGRFLPAAKALTLDTPLVRKPTKPEEQARQMTKNVVAVKEKQNKTEQNPYRFRHSPDQQEEDWSTSDMMASGAQRAVSVRCMHSKYQDSCSENQNKASQPIEAVNEDKRRLKLNGSVAQGESLSESSVPEGKEKVETLAASDILLRRKAWDERRTFDAVLALEIC</sequence>
<organism evidence="2 3">
    <name type="scientific">Brassica cretica</name>
    <name type="common">Mustard</name>
    <dbReference type="NCBI Taxonomy" id="69181"/>
    <lineage>
        <taxon>Eukaryota</taxon>
        <taxon>Viridiplantae</taxon>
        <taxon>Streptophyta</taxon>
        <taxon>Embryophyta</taxon>
        <taxon>Tracheophyta</taxon>
        <taxon>Spermatophyta</taxon>
        <taxon>Magnoliopsida</taxon>
        <taxon>eudicotyledons</taxon>
        <taxon>Gunneridae</taxon>
        <taxon>Pentapetalae</taxon>
        <taxon>rosids</taxon>
        <taxon>malvids</taxon>
        <taxon>Brassicales</taxon>
        <taxon>Brassicaceae</taxon>
        <taxon>Brassiceae</taxon>
        <taxon>Brassica</taxon>
    </lineage>
</organism>
<comment type="caution">
    <text evidence="2">The sequence shown here is derived from an EMBL/GenBank/DDBJ whole genome shotgun (WGS) entry which is preliminary data.</text>
</comment>
<dbReference type="PANTHER" id="PTHR33671">
    <property type="entry name" value="N-METHYLTRANSFERASE, PUTATIVE (DUF688)-RELATED"/>
    <property type="match status" value="1"/>
</dbReference>
<gene>
    <name evidence="2" type="ORF">F2Q69_00001425</name>
</gene>
<evidence type="ECO:0000313" key="2">
    <source>
        <dbReference type="EMBL" id="KAF3514276.1"/>
    </source>
</evidence>
<dbReference type="InterPro" id="IPR007789">
    <property type="entry name" value="DUF688"/>
</dbReference>
<dbReference type="AlphaFoldDB" id="A0A8S9PDQ9"/>
<feature type="region of interest" description="Disordered" evidence="1">
    <location>
        <begin position="111"/>
        <end position="156"/>
    </location>
</feature>
<evidence type="ECO:0000313" key="3">
    <source>
        <dbReference type="Proteomes" id="UP000712600"/>
    </source>
</evidence>
<dbReference type="PANTHER" id="PTHR33671:SF2">
    <property type="entry name" value="N-METHYLTRANSFERASE, PUTATIVE (DUF688)-RELATED"/>
    <property type="match status" value="1"/>
</dbReference>
<proteinExistence type="predicted"/>
<feature type="compositionally biased region" description="Polar residues" evidence="1">
    <location>
        <begin position="111"/>
        <end position="121"/>
    </location>
</feature>
<name>A0A8S9PDQ9_BRACR</name>
<feature type="region of interest" description="Disordered" evidence="1">
    <location>
        <begin position="1"/>
        <end position="20"/>
    </location>
</feature>
<protein>
    <submittedName>
        <fullName evidence="2">Uncharacterized protein</fullName>
    </submittedName>
</protein>
<feature type="compositionally biased region" description="Polar residues" evidence="1">
    <location>
        <begin position="139"/>
        <end position="150"/>
    </location>
</feature>